<dbReference type="Gene3D" id="2.60.200.20">
    <property type="match status" value="1"/>
</dbReference>
<evidence type="ECO:0000256" key="1">
    <source>
        <dbReference type="ARBA" id="ARBA00022553"/>
    </source>
</evidence>
<evidence type="ECO:0000313" key="4">
    <source>
        <dbReference type="Proteomes" id="UP000539146"/>
    </source>
</evidence>
<proteinExistence type="predicted"/>
<reference evidence="3 4" key="1">
    <citation type="submission" date="2020-05" db="EMBL/GenBank/DDBJ databases">
        <title>Genome Sequencing of Type Strains.</title>
        <authorList>
            <person name="Lemaire J.F."/>
            <person name="Inderbitzin P."/>
            <person name="Gregorio O.A."/>
            <person name="Collins S.B."/>
            <person name="Wespe N."/>
            <person name="Knight-Connoni V."/>
        </authorList>
    </citation>
    <scope>NUCLEOTIDE SEQUENCE [LARGE SCALE GENOMIC DNA]</scope>
    <source>
        <strain evidence="3 4">DSM 20512</strain>
    </source>
</reference>
<comment type="caution">
    <text evidence="3">The sequence shown here is derived from an EMBL/GenBank/DDBJ whole genome shotgun (WGS) entry which is preliminary data.</text>
</comment>
<dbReference type="InterPro" id="IPR008984">
    <property type="entry name" value="SMAD_FHA_dom_sf"/>
</dbReference>
<dbReference type="AlphaFoldDB" id="A0A850E0T3"/>
<dbReference type="EMBL" id="JABMCG010000123">
    <property type="protein sequence ID" value="NUU29322.1"/>
    <property type="molecule type" value="Genomic_DNA"/>
</dbReference>
<name>A0A850E0T3_9MICO</name>
<dbReference type="Proteomes" id="UP000539146">
    <property type="component" value="Unassembled WGS sequence"/>
</dbReference>
<dbReference type="Pfam" id="PF00498">
    <property type="entry name" value="FHA"/>
    <property type="match status" value="1"/>
</dbReference>
<dbReference type="CDD" id="cd00060">
    <property type="entry name" value="FHA"/>
    <property type="match status" value="1"/>
</dbReference>
<dbReference type="SUPFAM" id="SSF49879">
    <property type="entry name" value="SMAD/FHA domain"/>
    <property type="match status" value="1"/>
</dbReference>
<accession>A0A850E0T3</accession>
<dbReference type="RefSeq" id="WP_174777380.1">
    <property type="nucleotide sequence ID" value="NZ_BAAAWP010000001.1"/>
</dbReference>
<dbReference type="PROSITE" id="PS50006">
    <property type="entry name" value="FHA_DOMAIN"/>
    <property type="match status" value="1"/>
</dbReference>
<gene>
    <name evidence="3" type="ORF">HP467_14595</name>
</gene>
<keyword evidence="1" id="KW-0597">Phosphoprotein</keyword>
<feature type="domain" description="FHA" evidence="2">
    <location>
        <begin position="99"/>
        <end position="160"/>
    </location>
</feature>
<organism evidence="3 4">
    <name type="scientific">Curtobacterium citreum</name>
    <dbReference type="NCBI Taxonomy" id="2036"/>
    <lineage>
        <taxon>Bacteria</taxon>
        <taxon>Bacillati</taxon>
        <taxon>Actinomycetota</taxon>
        <taxon>Actinomycetes</taxon>
        <taxon>Micrococcales</taxon>
        <taxon>Microbacteriaceae</taxon>
        <taxon>Curtobacterium</taxon>
    </lineage>
</organism>
<dbReference type="InterPro" id="IPR000253">
    <property type="entry name" value="FHA_dom"/>
</dbReference>
<protein>
    <submittedName>
        <fullName evidence="3">FHA domain-containing protein</fullName>
    </submittedName>
</protein>
<evidence type="ECO:0000313" key="3">
    <source>
        <dbReference type="EMBL" id="NUU29322.1"/>
    </source>
</evidence>
<sequence>MRIWPFRRRRRRPAEPVVEHVTDADLARMADRGELARAVLTPPPAPRASADRVRATVARLPERPLGGAAAGRDAGPARQRAGAVLVLDDEQRVTVSGTGLIGRDPASAHPDGGHDHVIALADPERLLSRTHLEFGFGAEGSFWVLDAGSANGVELRRPGVPTTVLAPAQRTVVAPGDTVVFGGHTLRAEPVVGLVDEALRG</sequence>
<evidence type="ECO:0000259" key="2">
    <source>
        <dbReference type="PROSITE" id="PS50006"/>
    </source>
</evidence>